<reference evidence="1" key="1">
    <citation type="journal article" date="2014" name="Int. J. Syst. Evol. Microbiol.">
        <title>Complete genome sequence of Corynebacterium casei LMG S-19264T (=DSM 44701T), isolated from a smear-ripened cheese.</title>
        <authorList>
            <consortium name="US DOE Joint Genome Institute (JGI-PGF)"/>
            <person name="Walter F."/>
            <person name="Albersmeier A."/>
            <person name="Kalinowski J."/>
            <person name="Ruckert C."/>
        </authorList>
    </citation>
    <scope>NUCLEOTIDE SEQUENCE</scope>
    <source>
        <strain evidence="1">VKM B-2935</strain>
    </source>
</reference>
<dbReference type="SUPFAM" id="SSF82185">
    <property type="entry name" value="Histone H3 K4-specific methyltransferase SET7/9 N-terminal domain"/>
    <property type="match status" value="1"/>
</dbReference>
<dbReference type="Gene3D" id="2.20.110.10">
    <property type="entry name" value="Histone H3 K4-specific methyltransferase SET7/9 N-terminal domain"/>
    <property type="match status" value="1"/>
</dbReference>
<evidence type="ECO:0000313" key="1">
    <source>
        <dbReference type="EMBL" id="GLK91728.1"/>
    </source>
</evidence>
<accession>A0A9W6KBK9</accession>
<sequence>MKKLIILLLAATALVGCKTEIDDAEVVVRNGLIYKYGEKDPFSGAVLNIPSDQRGIDGLCNVQIKKGRLNGKKECFQADQKIYEVEFLAGNKDGKEIIFDANSGKEISIKTWKDNLLNGLSQEYIAGIMTSQKEYKNGKLDGKELRWSDDGKTILTELIWSNNTKQTGFETTPQGEYKYLNGQLHGEQITYSKTNSGKQYIYLVKNYTNGKLDGTFKEYTTLRNTDTPQQKLEILYKNNDPVSGWFNLYKVDGSLIQKINLVRAPNDEGKGFYDDYPGTLVPDGLVKKYDKYLDSFKGEEFWIDGVKVKQYFQHYENEEPDFQIQDINNQFTGYSSVSRDQYLAYKTAQTFSPANNQLTASNTQAPSAENCLDAWISAFREEMGEDAMIVGEQLDEWKDWCNEGKQP</sequence>
<dbReference type="PROSITE" id="PS51257">
    <property type="entry name" value="PROKAR_LIPOPROTEIN"/>
    <property type="match status" value="1"/>
</dbReference>
<proteinExistence type="predicted"/>
<protein>
    <recommendedName>
        <fullName evidence="3">Lipoprotein</fullName>
    </recommendedName>
</protein>
<dbReference type="RefSeq" id="WP_271197984.1">
    <property type="nucleotide sequence ID" value="NZ_BSFN01000024.1"/>
</dbReference>
<evidence type="ECO:0000313" key="2">
    <source>
        <dbReference type="Proteomes" id="UP001143328"/>
    </source>
</evidence>
<evidence type="ECO:0008006" key="3">
    <source>
        <dbReference type="Google" id="ProtNLM"/>
    </source>
</evidence>
<keyword evidence="2" id="KW-1185">Reference proteome</keyword>
<dbReference type="Proteomes" id="UP001143328">
    <property type="component" value="Unassembled WGS sequence"/>
</dbReference>
<dbReference type="AlphaFoldDB" id="A0A9W6KBK9"/>
<gene>
    <name evidence="1" type="ORF">GCM10017655_47920</name>
</gene>
<organism evidence="1 2">
    <name type="scientific">Pseudomonas turukhanskensis</name>
    <dbReference type="NCBI Taxonomy" id="1806536"/>
    <lineage>
        <taxon>Bacteria</taxon>
        <taxon>Pseudomonadati</taxon>
        <taxon>Pseudomonadota</taxon>
        <taxon>Gammaproteobacteria</taxon>
        <taxon>Pseudomonadales</taxon>
        <taxon>Pseudomonadaceae</taxon>
        <taxon>Pseudomonas</taxon>
    </lineage>
</organism>
<comment type="caution">
    <text evidence="1">The sequence shown here is derived from an EMBL/GenBank/DDBJ whole genome shotgun (WGS) entry which is preliminary data.</text>
</comment>
<reference evidence="1" key="2">
    <citation type="submission" date="2023-01" db="EMBL/GenBank/DDBJ databases">
        <authorList>
            <person name="Sun Q."/>
            <person name="Evtushenko L."/>
        </authorList>
    </citation>
    <scope>NUCLEOTIDE SEQUENCE</scope>
    <source>
        <strain evidence="1">VKM B-2935</strain>
    </source>
</reference>
<dbReference type="EMBL" id="BSFN01000024">
    <property type="protein sequence ID" value="GLK91728.1"/>
    <property type="molecule type" value="Genomic_DNA"/>
</dbReference>
<name>A0A9W6KBK9_9PSED</name>